<feature type="domain" description="Blue (type 1) copper" evidence="9">
    <location>
        <begin position="35"/>
        <end position="115"/>
    </location>
</feature>
<gene>
    <name evidence="10" type="ordered locus">Oter_2134</name>
</gene>
<evidence type="ECO:0000256" key="1">
    <source>
        <dbReference type="ARBA" id="ARBA00004418"/>
    </source>
</evidence>
<keyword evidence="2" id="KW-0813">Transport</keyword>
<evidence type="ECO:0000256" key="3">
    <source>
        <dbReference type="ARBA" id="ARBA00022723"/>
    </source>
</evidence>
<feature type="signal peptide" evidence="8">
    <location>
        <begin position="1"/>
        <end position="23"/>
    </location>
</feature>
<dbReference type="eggNOG" id="COG3794">
    <property type="taxonomic scope" value="Bacteria"/>
</dbReference>
<dbReference type="RefSeq" id="WP_012374954.1">
    <property type="nucleotide sequence ID" value="NC_010571.1"/>
</dbReference>
<dbReference type="GO" id="GO:0009055">
    <property type="term" value="F:electron transfer activity"/>
    <property type="evidence" value="ECO:0007669"/>
    <property type="project" value="InterPro"/>
</dbReference>
<accession>B1ZNP7</accession>
<keyword evidence="5" id="KW-0249">Electron transport</keyword>
<keyword evidence="3 7" id="KW-0479">Metal-binding</keyword>
<dbReference type="PRINTS" id="PR00155">
    <property type="entry name" value="AMICYANIN"/>
</dbReference>
<dbReference type="InterPro" id="IPR052721">
    <property type="entry name" value="ET_Amicyanin"/>
</dbReference>
<dbReference type="Proteomes" id="UP000007013">
    <property type="component" value="Chromosome"/>
</dbReference>
<dbReference type="PANTHER" id="PTHR36507:SF1">
    <property type="entry name" value="BLL1555 PROTEIN"/>
    <property type="match status" value="1"/>
</dbReference>
<evidence type="ECO:0000256" key="8">
    <source>
        <dbReference type="SAM" id="SignalP"/>
    </source>
</evidence>
<feature type="binding site" evidence="7">
    <location>
        <position position="109"/>
    </location>
    <ligand>
        <name>Cu cation</name>
        <dbReference type="ChEBI" id="CHEBI:23378"/>
    </ligand>
</feature>
<dbReference type="KEGG" id="ote:Oter_2134"/>
<name>B1ZNP7_OPITP</name>
<proteinExistence type="predicted"/>
<dbReference type="GO" id="GO:0005507">
    <property type="term" value="F:copper ion binding"/>
    <property type="evidence" value="ECO:0007669"/>
    <property type="project" value="InterPro"/>
</dbReference>
<dbReference type="PANTHER" id="PTHR36507">
    <property type="entry name" value="BLL1555 PROTEIN"/>
    <property type="match status" value="1"/>
</dbReference>
<sequence>MPLRRLLAFVAIALGLLSGLAAATPAADDAPAATEHRVKIEGMVFSPASVKIRPGDRVIFENRDLVPHTATAKGPGGFDSGVIQKEANWSVTLTERGTVRYACLLHPTMTGTIIVGE</sequence>
<dbReference type="CDD" id="cd13921">
    <property type="entry name" value="Amicyanin"/>
    <property type="match status" value="1"/>
</dbReference>
<organism evidence="10 11">
    <name type="scientific">Opitutus terrae (strain DSM 11246 / JCM 15787 / PB90-1)</name>
    <dbReference type="NCBI Taxonomy" id="452637"/>
    <lineage>
        <taxon>Bacteria</taxon>
        <taxon>Pseudomonadati</taxon>
        <taxon>Verrucomicrobiota</taxon>
        <taxon>Opitutia</taxon>
        <taxon>Opitutales</taxon>
        <taxon>Opitutaceae</taxon>
        <taxon>Opitutus</taxon>
    </lineage>
</organism>
<dbReference type="Gene3D" id="2.60.40.420">
    <property type="entry name" value="Cupredoxins - blue copper proteins"/>
    <property type="match status" value="1"/>
</dbReference>
<evidence type="ECO:0000259" key="9">
    <source>
        <dbReference type="Pfam" id="PF00127"/>
    </source>
</evidence>
<dbReference type="GO" id="GO:0042597">
    <property type="term" value="C:periplasmic space"/>
    <property type="evidence" value="ECO:0007669"/>
    <property type="project" value="UniProtKB-SubCell"/>
</dbReference>
<comment type="subcellular location">
    <subcellularLocation>
        <location evidence="1">Periplasm</location>
    </subcellularLocation>
</comment>
<dbReference type="EMBL" id="CP001032">
    <property type="protein sequence ID" value="ACB75417.1"/>
    <property type="molecule type" value="Genomic_DNA"/>
</dbReference>
<evidence type="ECO:0000256" key="6">
    <source>
        <dbReference type="ARBA" id="ARBA00023008"/>
    </source>
</evidence>
<dbReference type="AlphaFoldDB" id="B1ZNP7"/>
<dbReference type="InterPro" id="IPR000923">
    <property type="entry name" value="BlueCu_1"/>
</dbReference>
<evidence type="ECO:0000256" key="4">
    <source>
        <dbReference type="ARBA" id="ARBA00022764"/>
    </source>
</evidence>
<keyword evidence="6 7" id="KW-0186">Copper</keyword>
<dbReference type="Pfam" id="PF00127">
    <property type="entry name" value="Copper-bind"/>
    <property type="match status" value="1"/>
</dbReference>
<dbReference type="InterPro" id="IPR008972">
    <property type="entry name" value="Cupredoxin"/>
</dbReference>
<dbReference type="InterPro" id="IPR002386">
    <property type="entry name" value="Amicyanin/Pseudoazurin"/>
</dbReference>
<evidence type="ECO:0000256" key="2">
    <source>
        <dbReference type="ARBA" id="ARBA00022448"/>
    </source>
</evidence>
<dbReference type="InterPro" id="IPR035668">
    <property type="entry name" value="Amicyanin"/>
</dbReference>
<evidence type="ECO:0000256" key="7">
    <source>
        <dbReference type="PIRSR" id="PIRSR602386-1"/>
    </source>
</evidence>
<feature type="binding site" evidence="7">
    <location>
        <position position="103"/>
    </location>
    <ligand>
        <name>Cu cation</name>
        <dbReference type="ChEBI" id="CHEBI:23378"/>
    </ligand>
</feature>
<feature type="chain" id="PRO_5002771922" evidence="8">
    <location>
        <begin position="24"/>
        <end position="117"/>
    </location>
</feature>
<keyword evidence="11" id="KW-1185">Reference proteome</keyword>
<comment type="cofactor">
    <cofactor evidence="7">
        <name>Cu cation</name>
        <dbReference type="ChEBI" id="CHEBI:23378"/>
    </cofactor>
    <text evidence="7">Binds 1 copper ion per subunit.</text>
</comment>
<evidence type="ECO:0000313" key="10">
    <source>
        <dbReference type="EMBL" id="ACB75417.1"/>
    </source>
</evidence>
<reference evidence="10 11" key="1">
    <citation type="journal article" date="2011" name="J. Bacteriol.">
        <title>Genome sequence of the verrucomicrobium Opitutus terrae PB90-1, an abundant inhabitant of rice paddy soil ecosystems.</title>
        <authorList>
            <person name="van Passel M.W."/>
            <person name="Kant R."/>
            <person name="Palva A."/>
            <person name="Copeland A."/>
            <person name="Lucas S."/>
            <person name="Lapidus A."/>
            <person name="Glavina del Rio T."/>
            <person name="Pitluck S."/>
            <person name="Goltsman E."/>
            <person name="Clum A."/>
            <person name="Sun H."/>
            <person name="Schmutz J."/>
            <person name="Larimer F.W."/>
            <person name="Land M.L."/>
            <person name="Hauser L."/>
            <person name="Kyrpides N."/>
            <person name="Mikhailova N."/>
            <person name="Richardson P.P."/>
            <person name="Janssen P.H."/>
            <person name="de Vos W.M."/>
            <person name="Smidt H."/>
        </authorList>
    </citation>
    <scope>NUCLEOTIDE SEQUENCE [LARGE SCALE GENOMIC DNA]</scope>
    <source>
        <strain evidence="11">DSM 11246 / JCM 15787 / PB90-1</strain>
    </source>
</reference>
<protein>
    <submittedName>
        <fullName evidence="10">Blue (Type 1) copper domain protein</fullName>
    </submittedName>
</protein>
<evidence type="ECO:0000313" key="11">
    <source>
        <dbReference type="Proteomes" id="UP000007013"/>
    </source>
</evidence>
<dbReference type="STRING" id="452637.Oter_2134"/>
<keyword evidence="4" id="KW-0574">Periplasm</keyword>
<dbReference type="HOGENOM" id="CLU_084115_4_1_0"/>
<dbReference type="SUPFAM" id="SSF49503">
    <property type="entry name" value="Cupredoxins"/>
    <property type="match status" value="1"/>
</dbReference>
<feature type="binding site" evidence="7">
    <location>
        <position position="106"/>
    </location>
    <ligand>
        <name>Cu cation</name>
        <dbReference type="ChEBI" id="CHEBI:23378"/>
    </ligand>
</feature>
<keyword evidence="8" id="KW-0732">Signal</keyword>
<evidence type="ECO:0000256" key="5">
    <source>
        <dbReference type="ARBA" id="ARBA00022982"/>
    </source>
</evidence>
<feature type="binding site" evidence="7">
    <location>
        <position position="68"/>
    </location>
    <ligand>
        <name>Cu cation</name>
        <dbReference type="ChEBI" id="CHEBI:23378"/>
    </ligand>
</feature>